<protein>
    <submittedName>
        <fullName evidence="1">Putative F420-dependent oxidoreductase</fullName>
    </submittedName>
</protein>
<gene>
    <name evidence="1" type="ORF">EV191_107188</name>
</gene>
<dbReference type="EMBL" id="SLXQ01000007">
    <property type="protein sequence ID" value="TCP50924.1"/>
    <property type="molecule type" value="Genomic_DNA"/>
</dbReference>
<dbReference type="OrthoDB" id="4760590at2"/>
<comment type="caution">
    <text evidence="1">The sequence shown here is derived from an EMBL/GenBank/DDBJ whole genome shotgun (WGS) entry which is preliminary data.</text>
</comment>
<dbReference type="Gene3D" id="3.20.20.30">
    <property type="entry name" value="Luciferase-like domain"/>
    <property type="match status" value="1"/>
</dbReference>
<accession>A0A4R2QPN3</accession>
<evidence type="ECO:0000313" key="2">
    <source>
        <dbReference type="Proteomes" id="UP000294911"/>
    </source>
</evidence>
<dbReference type="NCBIfam" id="TIGR03620">
    <property type="entry name" value="F420_MSMEG_4141"/>
    <property type="match status" value="1"/>
</dbReference>
<reference evidence="1 2" key="1">
    <citation type="submission" date="2019-03" db="EMBL/GenBank/DDBJ databases">
        <title>Genomic Encyclopedia of Type Strains, Phase IV (KMG-IV): sequencing the most valuable type-strain genomes for metagenomic binning, comparative biology and taxonomic classification.</title>
        <authorList>
            <person name="Goeker M."/>
        </authorList>
    </citation>
    <scope>NUCLEOTIDE SEQUENCE [LARGE SCALE GENOMIC DNA]</scope>
    <source>
        <strain evidence="1 2">DSM 45765</strain>
    </source>
</reference>
<dbReference type="InterPro" id="IPR036661">
    <property type="entry name" value="Luciferase-like_sf"/>
</dbReference>
<dbReference type="InterPro" id="IPR019922">
    <property type="entry name" value="Lucif-like_OxRdatse_MSMEG_4141"/>
</dbReference>
<name>A0A4R2QPN3_9PSEU</name>
<organism evidence="1 2">
    <name type="scientific">Tamaricihabitans halophyticus</name>
    <dbReference type="NCBI Taxonomy" id="1262583"/>
    <lineage>
        <taxon>Bacteria</taxon>
        <taxon>Bacillati</taxon>
        <taxon>Actinomycetota</taxon>
        <taxon>Actinomycetes</taxon>
        <taxon>Pseudonocardiales</taxon>
        <taxon>Pseudonocardiaceae</taxon>
        <taxon>Tamaricihabitans</taxon>
    </lineage>
</organism>
<sequence>MARLDLGTRGKGTVGPIGVSLDIRSGAGHLDDAVLVEKLGYSTIWIPGGELTTLDPLRDVIQATELIPVGSAIIPARVHSPDDVLAFRQEIEAKNPGRLITGLGGAPGRYPLHTMNAYLDQLDNADPAIPPSTRILSALGPRMLELSRDRAAGAIPLLVTPEFTAHARQTLGDQATLAIMEYVVLESDPHLARATVRDPISFLVQVSGYPANLRRMGFTDDDIAGTSDRLLDGLVAWGDVDMVAARVRQHLDAGADQVVLVVRPTDAAAVPHEQWRALAEALIDQ</sequence>
<dbReference type="Proteomes" id="UP000294911">
    <property type="component" value="Unassembled WGS sequence"/>
</dbReference>
<keyword evidence="2" id="KW-1185">Reference proteome</keyword>
<dbReference type="AlphaFoldDB" id="A0A4R2QPN3"/>
<proteinExistence type="predicted"/>
<evidence type="ECO:0000313" key="1">
    <source>
        <dbReference type="EMBL" id="TCP50924.1"/>
    </source>
</evidence>
<dbReference type="GO" id="GO:0016705">
    <property type="term" value="F:oxidoreductase activity, acting on paired donors, with incorporation or reduction of molecular oxygen"/>
    <property type="evidence" value="ECO:0007669"/>
    <property type="project" value="InterPro"/>
</dbReference>
<dbReference type="SUPFAM" id="SSF51679">
    <property type="entry name" value="Bacterial luciferase-like"/>
    <property type="match status" value="1"/>
</dbReference>